<dbReference type="EMBL" id="WJQU01000004">
    <property type="protein sequence ID" value="KAJ6634919.1"/>
    <property type="molecule type" value="Genomic_DNA"/>
</dbReference>
<keyword evidence="2" id="KW-1185">Reference proteome</keyword>
<sequence length="99" mass="11402">TVRDSEFLKVHKKLSSSKAFSVPARLNKDTKRKRLLHGDASDGLIRFSFRFLHGIRFRIFLDTEKEKRNCSSERGTIKGMEERISSTSGLNIYHSLLGF</sequence>
<accession>A0A9Q0MQ63</accession>
<dbReference type="Proteomes" id="UP001151699">
    <property type="component" value="Chromosome C"/>
</dbReference>
<dbReference type="AlphaFoldDB" id="A0A9Q0MQ63"/>
<protein>
    <submittedName>
        <fullName evidence="1">Uncharacterized protein</fullName>
    </submittedName>
</protein>
<gene>
    <name evidence="1" type="ORF">Bhyg_13500</name>
</gene>
<organism evidence="1 2">
    <name type="scientific">Pseudolycoriella hygida</name>
    <dbReference type="NCBI Taxonomy" id="35572"/>
    <lineage>
        <taxon>Eukaryota</taxon>
        <taxon>Metazoa</taxon>
        <taxon>Ecdysozoa</taxon>
        <taxon>Arthropoda</taxon>
        <taxon>Hexapoda</taxon>
        <taxon>Insecta</taxon>
        <taxon>Pterygota</taxon>
        <taxon>Neoptera</taxon>
        <taxon>Endopterygota</taxon>
        <taxon>Diptera</taxon>
        <taxon>Nematocera</taxon>
        <taxon>Sciaroidea</taxon>
        <taxon>Sciaridae</taxon>
        <taxon>Pseudolycoriella</taxon>
    </lineage>
</organism>
<reference evidence="1" key="1">
    <citation type="submission" date="2022-07" db="EMBL/GenBank/DDBJ databases">
        <authorList>
            <person name="Trinca V."/>
            <person name="Uliana J.V.C."/>
            <person name="Torres T.T."/>
            <person name="Ward R.J."/>
            <person name="Monesi N."/>
        </authorList>
    </citation>
    <scope>NUCLEOTIDE SEQUENCE</scope>
    <source>
        <strain evidence="1">HSMRA1968</strain>
        <tissue evidence="1">Whole embryos</tissue>
    </source>
</reference>
<feature type="non-terminal residue" evidence="1">
    <location>
        <position position="99"/>
    </location>
</feature>
<comment type="caution">
    <text evidence="1">The sequence shown here is derived from an EMBL/GenBank/DDBJ whole genome shotgun (WGS) entry which is preliminary data.</text>
</comment>
<proteinExistence type="predicted"/>
<evidence type="ECO:0000313" key="1">
    <source>
        <dbReference type="EMBL" id="KAJ6634919.1"/>
    </source>
</evidence>
<feature type="non-terminal residue" evidence="1">
    <location>
        <position position="1"/>
    </location>
</feature>
<evidence type="ECO:0000313" key="2">
    <source>
        <dbReference type="Proteomes" id="UP001151699"/>
    </source>
</evidence>
<name>A0A9Q0MQ63_9DIPT</name>